<comment type="caution">
    <text evidence="4">The sequence shown here is derived from an EMBL/GenBank/DDBJ whole genome shotgun (WGS) entry which is preliminary data.</text>
</comment>
<sequence>MSNKLTIDDLIVDEHIETIDTKKPLIINNRQEINKFIANKESITGFRQTKPNFYNIVPKTKLESTLSAILNKRSESVDEKNKRLTFQHNYDAKMRKIKRIKSKSYRKVKRLARKDVDCEEQEINITENPEIEEEEEEVYNDDIVDNAPIFNFTDSIKNKEQHEIVKLAFKNDMEENEEDFIKEKEEIVNENTPKIVERILPGWGDWAGPGLEIIKTKYNTFTENKEGIDYKQRKDFGSSHVIVNEGITEIDDKYKTSILFGYSKEDYILKLNTSVSKECNTNRMYKKILNKIVQTKPGKDIEPFRYEPESF</sequence>
<dbReference type="OrthoDB" id="277439at2759"/>
<keyword evidence="5" id="KW-1185">Reference proteome</keyword>
<proteinExistence type="predicted"/>
<gene>
    <name evidence="4" type="ORF">AAJ76_100042163</name>
</gene>
<dbReference type="VEuPathDB" id="MicrosporidiaDB:AAJ76_100042163"/>
<keyword evidence="2" id="KW-0597">Phosphoprotein</keyword>
<keyword evidence="3" id="KW-0539">Nucleus</keyword>
<dbReference type="PANTHER" id="PTHR14150:SF12">
    <property type="entry name" value="U3 SMALL NUCLEOLAR RNA-ASSOCIATED PROTEIN 14 HOMOLOG A"/>
    <property type="match status" value="1"/>
</dbReference>
<dbReference type="GeneID" id="36318535"/>
<evidence type="ECO:0000313" key="5">
    <source>
        <dbReference type="Proteomes" id="UP000034350"/>
    </source>
</evidence>
<dbReference type="PANTHER" id="PTHR14150">
    <property type="entry name" value="U3 SMALL NUCLEOLAR RNA-ASSOCIATED PROTEIN 14"/>
    <property type="match status" value="1"/>
</dbReference>
<evidence type="ECO:0000256" key="1">
    <source>
        <dbReference type="ARBA" id="ARBA00004604"/>
    </source>
</evidence>
<evidence type="ECO:0000256" key="3">
    <source>
        <dbReference type="ARBA" id="ARBA00023242"/>
    </source>
</evidence>
<dbReference type="GO" id="GO:0006364">
    <property type="term" value="P:rRNA processing"/>
    <property type="evidence" value="ECO:0007669"/>
    <property type="project" value="InterPro"/>
</dbReference>
<protein>
    <submittedName>
        <fullName evidence="4">U3 small nucleolar rna-associated protein 14</fullName>
    </submittedName>
</protein>
<dbReference type="GO" id="GO:0032040">
    <property type="term" value="C:small-subunit processome"/>
    <property type="evidence" value="ECO:0007669"/>
    <property type="project" value="InterPro"/>
</dbReference>
<dbReference type="VEuPathDB" id="MicrosporidiaDB:NCER_101287"/>
<comment type="subcellular location">
    <subcellularLocation>
        <location evidence="1">Nucleus</location>
        <location evidence="1">Nucleolus</location>
    </subcellularLocation>
</comment>
<dbReference type="Pfam" id="PF04615">
    <property type="entry name" value="Utp14"/>
    <property type="match status" value="1"/>
</dbReference>
<name>A0A0F9WJB6_9MICR</name>
<dbReference type="Proteomes" id="UP000034350">
    <property type="component" value="Unassembled WGS sequence"/>
</dbReference>
<dbReference type="EMBL" id="JPQZ01000001">
    <property type="protein sequence ID" value="KKO76630.1"/>
    <property type="molecule type" value="Genomic_DNA"/>
</dbReference>
<evidence type="ECO:0000313" key="4">
    <source>
        <dbReference type="EMBL" id="KKO76630.1"/>
    </source>
</evidence>
<accession>A0A0F9WJB6</accession>
<dbReference type="RefSeq" id="XP_024332372.1">
    <property type="nucleotide sequence ID" value="XM_024473639.1"/>
</dbReference>
<reference evidence="4 5" key="1">
    <citation type="journal article" date="2015" name="Environ. Microbiol.">
        <title>Genome analyses suggest the presence of polyploidy and recent human-driven expansions in eight global populations of the honeybee pathogen Nosema ceranae.</title>
        <authorList>
            <person name="Pelin A."/>
            <person name="Selman M."/>
            <person name="Aris-Brosou S."/>
            <person name="Farinelli L."/>
            <person name="Corradi N."/>
        </authorList>
    </citation>
    <scope>NUCLEOTIDE SEQUENCE [LARGE SCALE GENOMIC DNA]</scope>
    <source>
        <strain evidence="4 5">PA08 1199</strain>
    </source>
</reference>
<organism evidence="4 5">
    <name type="scientific">Vairimorpha ceranae</name>
    <dbReference type="NCBI Taxonomy" id="40302"/>
    <lineage>
        <taxon>Eukaryota</taxon>
        <taxon>Fungi</taxon>
        <taxon>Fungi incertae sedis</taxon>
        <taxon>Microsporidia</taxon>
        <taxon>Nosematidae</taxon>
        <taxon>Vairimorpha</taxon>
    </lineage>
</organism>
<evidence type="ECO:0000256" key="2">
    <source>
        <dbReference type="ARBA" id="ARBA00022553"/>
    </source>
</evidence>
<dbReference type="VEuPathDB" id="MicrosporidiaDB:G9O61_00g001850"/>
<dbReference type="InterPro" id="IPR006709">
    <property type="entry name" value="SSU_processome_Utp14"/>
</dbReference>
<dbReference type="AlphaFoldDB" id="A0A0F9WJB6"/>